<comment type="caution">
    <text evidence="3">The sequence shown here is derived from an EMBL/GenBank/DDBJ whole genome shotgun (WGS) entry which is preliminary data.</text>
</comment>
<keyword evidence="2" id="KW-0812">Transmembrane</keyword>
<feature type="compositionally biased region" description="Basic and acidic residues" evidence="1">
    <location>
        <begin position="61"/>
        <end position="104"/>
    </location>
</feature>
<dbReference type="Gene3D" id="3.30.1150.10">
    <property type="match status" value="1"/>
</dbReference>
<dbReference type="EMBL" id="AOBV01000006">
    <property type="protein sequence ID" value="ELV08284.1"/>
    <property type="molecule type" value="Genomic_DNA"/>
</dbReference>
<organism evidence="3 4">
    <name type="scientific">Wohlfahrtiimonas chitiniclastica SH04</name>
    <dbReference type="NCBI Taxonomy" id="1261130"/>
    <lineage>
        <taxon>Bacteria</taxon>
        <taxon>Pseudomonadati</taxon>
        <taxon>Pseudomonadota</taxon>
        <taxon>Gammaproteobacteria</taxon>
        <taxon>Cardiobacteriales</taxon>
        <taxon>Ignatzschineriaceae</taxon>
        <taxon>Wohlfahrtiimonas</taxon>
    </lineage>
</organism>
<evidence type="ECO:0000256" key="2">
    <source>
        <dbReference type="SAM" id="Phobius"/>
    </source>
</evidence>
<protein>
    <recommendedName>
        <fullName evidence="5">Protein TolA</fullName>
    </recommendedName>
</protein>
<feature type="transmembrane region" description="Helical" evidence="2">
    <location>
        <begin position="12"/>
        <end position="30"/>
    </location>
</feature>
<dbReference type="GO" id="GO:0019534">
    <property type="term" value="F:toxin transmembrane transporter activity"/>
    <property type="evidence" value="ECO:0007669"/>
    <property type="project" value="InterPro"/>
</dbReference>
<dbReference type="NCBIfam" id="TIGR02794">
    <property type="entry name" value="tolA_full"/>
    <property type="match status" value="1"/>
</dbReference>
<sequence>MNVRPRSLMADIVSGVLTTVIVVGLGYLVYAKHDDFQFFPPPSPNQTAEPSDQAAAPKLAGSERIDEKQVENEMNRIAEEKRVAEEKRRQAEARRIAEAKRKAAEAEKKRLAEIAAKKKAEEEAKQKAIAAEKKRLEEIALKKKQAEEQKKKEEAERQKQLADQKAAEEKAAKVAAEKKRLADEKAKADKAAADKAAAEKKRLADEKAKADKAAAEKAAAEKKRIADEKAKADKAAADKAAAERKAKADAAAAAENDRIATAYLMSGGFLGAIQSALYSNWRVPTGSSGLTATIVFYVDAQGNITKIDDRKSKYSGNTAFDDSVKAAILRTGKIRMPDNQHAINKLVKEGIEVTFDPKEFF</sequence>
<dbReference type="Pfam" id="PF13103">
    <property type="entry name" value="TonB_2"/>
    <property type="match status" value="1"/>
</dbReference>
<keyword evidence="4" id="KW-1185">Reference proteome</keyword>
<dbReference type="RefSeq" id="WP_008315535.1">
    <property type="nucleotide sequence ID" value="NZ_KB372779.1"/>
</dbReference>
<dbReference type="GO" id="GO:0043213">
    <property type="term" value="P:bacteriocin transport"/>
    <property type="evidence" value="ECO:0007669"/>
    <property type="project" value="InterPro"/>
</dbReference>
<dbReference type="SUPFAM" id="SSF74653">
    <property type="entry name" value="TolA/TonB C-terminal domain"/>
    <property type="match status" value="1"/>
</dbReference>
<accession>L8XZM7</accession>
<dbReference type="GO" id="GO:0016020">
    <property type="term" value="C:membrane"/>
    <property type="evidence" value="ECO:0007669"/>
    <property type="project" value="InterPro"/>
</dbReference>
<dbReference type="HOGENOM" id="CLU_767154_0_0_6"/>
<dbReference type="Proteomes" id="UP000011617">
    <property type="component" value="Unassembled WGS sequence"/>
</dbReference>
<dbReference type="InterPro" id="IPR014161">
    <property type="entry name" value="Tol-Pal_TolA"/>
</dbReference>
<gene>
    <name evidence="3" type="ORF">F387_00529</name>
</gene>
<reference evidence="3 4" key="1">
    <citation type="journal article" date="2013" name="Genome Announc.">
        <title>Complete Genome Sequence of Wohlfahrtiimonas chitiniclastica Strain SH04, Isolated from Chrysomya megacephala Collected from Pudong International Airport in China.</title>
        <authorList>
            <person name="Cao X.M."/>
            <person name="Chen T."/>
            <person name="Xu L.Z."/>
            <person name="Yao L.S."/>
            <person name="Qi J."/>
            <person name="Zhang X.L."/>
            <person name="Yan Q.L."/>
            <person name="Deng Y.H."/>
            <person name="Guo T.Y."/>
            <person name="Wang J."/>
            <person name="Hu K.X."/>
            <person name="Xu B.L."/>
        </authorList>
    </citation>
    <scope>NUCLEOTIDE SEQUENCE [LARGE SCALE GENOMIC DNA]</scope>
    <source>
        <strain evidence="3 4">SH04</strain>
    </source>
</reference>
<evidence type="ECO:0000313" key="4">
    <source>
        <dbReference type="Proteomes" id="UP000011617"/>
    </source>
</evidence>
<keyword evidence="2" id="KW-1133">Transmembrane helix</keyword>
<feature type="region of interest" description="Disordered" evidence="1">
    <location>
        <begin position="144"/>
        <end position="207"/>
    </location>
</feature>
<dbReference type="AlphaFoldDB" id="L8XZM7"/>
<evidence type="ECO:0000313" key="3">
    <source>
        <dbReference type="EMBL" id="ELV08284.1"/>
    </source>
</evidence>
<name>L8XZM7_9GAMM</name>
<evidence type="ECO:0000256" key="1">
    <source>
        <dbReference type="SAM" id="MobiDB-lite"/>
    </source>
</evidence>
<feature type="region of interest" description="Disordered" evidence="1">
    <location>
        <begin position="42"/>
        <end position="104"/>
    </location>
</feature>
<evidence type="ECO:0008006" key="5">
    <source>
        <dbReference type="Google" id="ProtNLM"/>
    </source>
</evidence>
<proteinExistence type="predicted"/>
<dbReference type="PATRIC" id="fig|1261130.3.peg.956"/>
<keyword evidence="2" id="KW-0472">Membrane</keyword>